<keyword evidence="3" id="KW-1185">Reference proteome</keyword>
<keyword evidence="1" id="KW-0812">Transmembrane</keyword>
<keyword evidence="1" id="KW-0472">Membrane</keyword>
<comment type="caution">
    <text evidence="2">The sequence shown here is derived from an EMBL/GenBank/DDBJ whole genome shotgun (WGS) entry which is preliminary data.</text>
</comment>
<evidence type="ECO:0000256" key="1">
    <source>
        <dbReference type="SAM" id="Phobius"/>
    </source>
</evidence>
<proteinExistence type="predicted"/>
<dbReference type="AlphaFoldDB" id="A0A433HGR4"/>
<accession>A0A433HGR4</accession>
<evidence type="ECO:0000313" key="2">
    <source>
        <dbReference type="EMBL" id="RUQ27561.1"/>
    </source>
</evidence>
<organism evidence="2 3">
    <name type="scientific">Peribacillus cavernae</name>
    <dbReference type="NCBI Taxonomy" id="1674310"/>
    <lineage>
        <taxon>Bacteria</taxon>
        <taxon>Bacillati</taxon>
        <taxon>Bacillota</taxon>
        <taxon>Bacilli</taxon>
        <taxon>Bacillales</taxon>
        <taxon>Bacillaceae</taxon>
        <taxon>Peribacillus</taxon>
    </lineage>
</organism>
<protein>
    <submittedName>
        <fullName evidence="2">Uncharacterized protein</fullName>
    </submittedName>
</protein>
<reference evidence="2 3" key="1">
    <citation type="submission" date="2018-12" db="EMBL/GenBank/DDBJ databases">
        <title>Bacillus chawlae sp. nov., Bacillus glennii sp. nov., and Bacillus saganii sp. nov. Isolated from the Vehicle Assembly Building at Kennedy Space Center where the Viking Spacecraft were Assembled.</title>
        <authorList>
            <person name="Seuylemezian A."/>
            <person name="Vaishampayan P."/>
        </authorList>
    </citation>
    <scope>NUCLEOTIDE SEQUENCE [LARGE SCALE GENOMIC DNA]</scope>
    <source>
        <strain evidence="2 3">L5</strain>
    </source>
</reference>
<gene>
    <name evidence="2" type="ORF">ELQ35_15455</name>
</gene>
<evidence type="ECO:0000313" key="3">
    <source>
        <dbReference type="Proteomes" id="UP000267430"/>
    </source>
</evidence>
<dbReference type="Proteomes" id="UP000267430">
    <property type="component" value="Unassembled WGS sequence"/>
</dbReference>
<name>A0A433HGR4_9BACI</name>
<keyword evidence="1" id="KW-1133">Transmembrane helix</keyword>
<sequence>MESNFFIFFLAILAGFALIILSGFAAGTPLASLFTVLSPILAIIGLLVVLLFALALIWKAINLLFNR</sequence>
<dbReference type="EMBL" id="RYZZ01000023">
    <property type="protein sequence ID" value="RUQ27561.1"/>
    <property type="molecule type" value="Genomic_DNA"/>
</dbReference>
<dbReference type="RefSeq" id="WP_126865782.1">
    <property type="nucleotide sequence ID" value="NZ_JAUSTX010000017.1"/>
</dbReference>
<feature type="transmembrane region" description="Helical" evidence="1">
    <location>
        <begin position="35"/>
        <end position="58"/>
    </location>
</feature>